<dbReference type="PANTHER" id="PTHR47377">
    <property type="entry name" value="RHODANESE-LIKE DOMAIN-CONTAINING PROTEIN 4, CHLOROPLASTIC"/>
    <property type="match status" value="1"/>
</dbReference>
<evidence type="ECO:0000313" key="2">
    <source>
        <dbReference type="EMBL" id="MCF8587557.1"/>
    </source>
</evidence>
<evidence type="ECO:0000313" key="3">
    <source>
        <dbReference type="Proteomes" id="UP001200110"/>
    </source>
</evidence>
<feature type="domain" description="Rhodanese" evidence="1">
    <location>
        <begin position="18"/>
        <end position="117"/>
    </location>
</feature>
<dbReference type="SUPFAM" id="SSF52821">
    <property type="entry name" value="Rhodanese/Cell cycle control phosphatase"/>
    <property type="match status" value="1"/>
</dbReference>
<protein>
    <submittedName>
        <fullName evidence="2">Rhodanese-like domain-containing protein</fullName>
    </submittedName>
</protein>
<dbReference type="InterPro" id="IPR044240">
    <property type="entry name" value="STR4-like"/>
</dbReference>
<reference evidence="2 3" key="1">
    <citation type="submission" date="2022-01" db="EMBL/GenBank/DDBJ databases">
        <authorList>
            <person name="Huang Y."/>
        </authorList>
    </citation>
    <scope>NUCLEOTIDE SEQUENCE [LARGE SCALE GENOMIC DNA]</scope>
    <source>
        <strain evidence="2 3">HY366</strain>
    </source>
</reference>
<dbReference type="Pfam" id="PF00581">
    <property type="entry name" value="Rhodanese"/>
    <property type="match status" value="1"/>
</dbReference>
<dbReference type="InterPro" id="IPR001763">
    <property type="entry name" value="Rhodanese-like_dom"/>
</dbReference>
<dbReference type="Proteomes" id="UP001200110">
    <property type="component" value="Unassembled WGS sequence"/>
</dbReference>
<accession>A0ABS9IPU1</accession>
<dbReference type="PANTHER" id="PTHR47377:SF1">
    <property type="entry name" value="RHODANESE-LIKE DOMAIN-CONTAINING PROTEIN 4, CHLOROPLASTIC"/>
    <property type="match status" value="1"/>
</dbReference>
<dbReference type="Gene3D" id="3.40.250.10">
    <property type="entry name" value="Rhodanese-like domain"/>
    <property type="match status" value="1"/>
</dbReference>
<dbReference type="EMBL" id="JAKKOR010000002">
    <property type="protein sequence ID" value="MCF8587557.1"/>
    <property type="molecule type" value="Genomic_DNA"/>
</dbReference>
<dbReference type="RefSeq" id="WP_236996790.1">
    <property type="nucleotide sequence ID" value="NZ_JAKKOR010000002.1"/>
</dbReference>
<sequence length="137" mass="14787">MSYAGDITPRDAWERLAADPKAVLVDCRTRAEWSFVGVPDVSSLGKQTIFIEWVDYPNGARNPSFVDELRAAGVADDDEVLFLCRSGQRSIGAAETATAAGIVAAYNVLDGFEGGIDPSGHRGSVGWRAEDLPWRQS</sequence>
<proteinExistence type="predicted"/>
<name>A0ABS9IPU1_9ACTN</name>
<comment type="caution">
    <text evidence="2">The sequence shown here is derived from an EMBL/GenBank/DDBJ whole genome shotgun (WGS) entry which is preliminary data.</text>
</comment>
<evidence type="ECO:0000259" key="1">
    <source>
        <dbReference type="PROSITE" id="PS50206"/>
    </source>
</evidence>
<dbReference type="PROSITE" id="PS50206">
    <property type="entry name" value="RHODANESE_3"/>
    <property type="match status" value="1"/>
</dbReference>
<keyword evidence="3" id="KW-1185">Reference proteome</keyword>
<organism evidence="2 3">
    <name type="scientific">Gordonia liuliyuniae</name>
    <dbReference type="NCBI Taxonomy" id="2911517"/>
    <lineage>
        <taxon>Bacteria</taxon>
        <taxon>Bacillati</taxon>
        <taxon>Actinomycetota</taxon>
        <taxon>Actinomycetes</taxon>
        <taxon>Mycobacteriales</taxon>
        <taxon>Gordoniaceae</taxon>
        <taxon>Gordonia</taxon>
    </lineage>
</organism>
<dbReference type="InterPro" id="IPR036873">
    <property type="entry name" value="Rhodanese-like_dom_sf"/>
</dbReference>
<gene>
    <name evidence="2" type="ORF">L5G33_03630</name>
</gene>
<dbReference type="SMART" id="SM00450">
    <property type="entry name" value="RHOD"/>
    <property type="match status" value="1"/>
</dbReference>